<reference evidence="1" key="1">
    <citation type="journal article" date="2015" name="Nature">
        <title>Complex archaea that bridge the gap between prokaryotes and eukaryotes.</title>
        <authorList>
            <person name="Spang A."/>
            <person name="Saw J.H."/>
            <person name="Jorgensen S.L."/>
            <person name="Zaremba-Niedzwiedzka K."/>
            <person name="Martijn J."/>
            <person name="Lind A.E."/>
            <person name="van Eijk R."/>
            <person name="Schleper C."/>
            <person name="Guy L."/>
            <person name="Ettema T.J."/>
        </authorList>
    </citation>
    <scope>NUCLEOTIDE SEQUENCE</scope>
</reference>
<organism evidence="1">
    <name type="scientific">marine sediment metagenome</name>
    <dbReference type="NCBI Taxonomy" id="412755"/>
    <lineage>
        <taxon>unclassified sequences</taxon>
        <taxon>metagenomes</taxon>
        <taxon>ecological metagenomes</taxon>
    </lineage>
</organism>
<protein>
    <submittedName>
        <fullName evidence="1">Uncharacterized protein</fullName>
    </submittedName>
</protein>
<comment type="caution">
    <text evidence="1">The sequence shown here is derived from an EMBL/GenBank/DDBJ whole genome shotgun (WGS) entry which is preliminary data.</text>
</comment>
<dbReference type="AlphaFoldDB" id="A0A0F9RH59"/>
<accession>A0A0F9RH59</accession>
<evidence type="ECO:0000313" key="1">
    <source>
        <dbReference type="EMBL" id="KKN54149.1"/>
    </source>
</evidence>
<gene>
    <name evidence="1" type="ORF">LCGC14_0594980</name>
</gene>
<name>A0A0F9RH59_9ZZZZ</name>
<proteinExistence type="predicted"/>
<sequence length="224" mass="25414">MIFDREAFDDLWPKLDPEEREDLENSLQILTVMIEDLISAKSQLILDFRFNSQHMYFNVHMGGVVSLAMAHGLDFFDELKHLPDSVKELDHSVHESDNLEPTLKVVLIHANSIILRAVDSTFALVGKADLFTEETDRLRRELMFRFSDESSKTYMAFIAVMYLLSGLYDDVADETLPLLVGAVEIYSNSLSAVLTGIDEVVATLNPDKIKLTPIDELFDEPNDD</sequence>
<dbReference type="EMBL" id="LAZR01000940">
    <property type="protein sequence ID" value="KKN54149.1"/>
    <property type="molecule type" value="Genomic_DNA"/>
</dbReference>